<dbReference type="EMBL" id="PDXD01000008">
    <property type="protein sequence ID" value="RYN77975.1"/>
    <property type="molecule type" value="Genomic_DNA"/>
</dbReference>
<feature type="transmembrane region" description="Helical" evidence="1">
    <location>
        <begin position="191"/>
        <end position="207"/>
    </location>
</feature>
<feature type="transmembrane region" description="Helical" evidence="1">
    <location>
        <begin position="126"/>
        <end position="147"/>
    </location>
</feature>
<protein>
    <submittedName>
        <fullName evidence="2">Uncharacterized protein</fullName>
    </submittedName>
</protein>
<dbReference type="Proteomes" id="UP000291422">
    <property type="component" value="Unassembled WGS sequence"/>
</dbReference>
<feature type="transmembrane region" description="Helical" evidence="1">
    <location>
        <begin position="153"/>
        <end position="171"/>
    </location>
</feature>
<evidence type="ECO:0000256" key="1">
    <source>
        <dbReference type="SAM" id="Phobius"/>
    </source>
</evidence>
<organism evidence="2 3">
    <name type="scientific">Alternaria alternata</name>
    <name type="common">Alternaria rot fungus</name>
    <name type="synonym">Torula alternata</name>
    <dbReference type="NCBI Taxonomy" id="5599"/>
    <lineage>
        <taxon>Eukaryota</taxon>
        <taxon>Fungi</taxon>
        <taxon>Dikarya</taxon>
        <taxon>Ascomycota</taxon>
        <taxon>Pezizomycotina</taxon>
        <taxon>Dothideomycetes</taxon>
        <taxon>Pleosporomycetidae</taxon>
        <taxon>Pleosporales</taxon>
        <taxon>Pleosporineae</taxon>
        <taxon>Pleosporaceae</taxon>
        <taxon>Alternaria</taxon>
        <taxon>Alternaria sect. Alternaria</taxon>
        <taxon>Alternaria alternata complex</taxon>
    </lineage>
</organism>
<feature type="transmembrane region" description="Helical" evidence="1">
    <location>
        <begin position="219"/>
        <end position="241"/>
    </location>
</feature>
<evidence type="ECO:0000313" key="2">
    <source>
        <dbReference type="EMBL" id="RYN77975.1"/>
    </source>
</evidence>
<proteinExistence type="predicted"/>
<gene>
    <name evidence="2" type="ORF">AA0117_g4802</name>
</gene>
<comment type="caution">
    <text evidence="2">The sequence shown here is derived from an EMBL/GenBank/DDBJ whole genome shotgun (WGS) entry which is preliminary data.</text>
</comment>
<evidence type="ECO:0000313" key="3">
    <source>
        <dbReference type="Proteomes" id="UP000291422"/>
    </source>
</evidence>
<keyword evidence="1" id="KW-0472">Membrane</keyword>
<keyword evidence="1" id="KW-0812">Transmembrane</keyword>
<name>A0A4Q4NJK7_ALTAL</name>
<dbReference type="AlphaFoldDB" id="A0A4Q4NJK7"/>
<feature type="transmembrane region" description="Helical" evidence="1">
    <location>
        <begin position="283"/>
        <end position="306"/>
    </location>
</feature>
<accession>A0A4Q4NJK7</accession>
<keyword evidence="1" id="KW-1133">Transmembrane helix</keyword>
<feature type="transmembrane region" description="Helical" evidence="1">
    <location>
        <begin position="257"/>
        <end position="277"/>
    </location>
</feature>
<reference evidence="3" key="1">
    <citation type="journal article" date="2019" name="bioRxiv">
        <title>Genomics, evolutionary history and diagnostics of the Alternaria alternata species group including apple and Asian pear pathotypes.</title>
        <authorList>
            <person name="Armitage A.D."/>
            <person name="Cockerton H.M."/>
            <person name="Sreenivasaprasad S."/>
            <person name="Woodhall J.W."/>
            <person name="Lane C.R."/>
            <person name="Harrison R.J."/>
            <person name="Clarkson J.P."/>
        </authorList>
    </citation>
    <scope>NUCLEOTIDE SEQUENCE [LARGE SCALE GENOMIC DNA]</scope>
    <source>
        <strain evidence="3">FERA 1177</strain>
    </source>
</reference>
<sequence length="363" mass="40288">MDTNTTSTVSPQAVSPNTVPWPSLYLALVAFAINSMTQPAGMVCGADADVGFLLKSSPIMCILDASLAFCELLYTYFTTPWAERSCQIAHTDVIRRRFHSEIYKGLKHAKLAGFQVNRTNEQAFRVLAFLLNVSQFIKLLGYGGLIWTKVIAALYLGSFLFIELLVVWPVANMKEIEDAEKNPSAVKEHTSIALAVVFMLYFASSAFRDIAGQSDHTLLYWSGIGILGLGSILAVPAMVYANKHQEADTRREVKHSWIFLPFVLGIPASLIVAGRYVPEHTPAIVLEVVCAVVSGVWGAIALLYANKTTRVVRQDGKEDQRKKVEQVSAWYFFVLQIVTGLLYYKFSYDPTGTSRPGWTEWLG</sequence>
<dbReference type="VEuPathDB" id="FungiDB:CC77DRAFT_1023058"/>
<feature type="transmembrane region" description="Helical" evidence="1">
    <location>
        <begin position="327"/>
        <end position="346"/>
    </location>
</feature>